<keyword evidence="4 8" id="KW-0378">Hydrolase</keyword>
<dbReference type="Proteomes" id="UP001267638">
    <property type="component" value="Unassembled WGS sequence"/>
</dbReference>
<evidence type="ECO:0000256" key="5">
    <source>
        <dbReference type="ARBA" id="ARBA00022833"/>
    </source>
</evidence>
<keyword evidence="5" id="KW-0862">Zinc</keyword>
<comment type="cofactor">
    <cofactor evidence="1">
        <name>Zn(2+)</name>
        <dbReference type="ChEBI" id="CHEBI:29105"/>
    </cofactor>
</comment>
<dbReference type="SUPFAM" id="SSF51261">
    <property type="entry name" value="Duplicated hybrid motif"/>
    <property type="match status" value="1"/>
</dbReference>
<protein>
    <submittedName>
        <fullName evidence="8">Murein DD-endopeptidase MepM/ murein hydrolase activator NlpD</fullName>
    </submittedName>
</protein>
<dbReference type="PANTHER" id="PTHR21666:SF288">
    <property type="entry name" value="CELL DIVISION PROTEIN YTFB"/>
    <property type="match status" value="1"/>
</dbReference>
<dbReference type="PANTHER" id="PTHR21666">
    <property type="entry name" value="PEPTIDASE-RELATED"/>
    <property type="match status" value="1"/>
</dbReference>
<dbReference type="EMBL" id="JAVDWV010000003">
    <property type="protein sequence ID" value="MDR7153965.1"/>
    <property type="molecule type" value="Genomic_DNA"/>
</dbReference>
<evidence type="ECO:0000256" key="2">
    <source>
        <dbReference type="ARBA" id="ARBA00022670"/>
    </source>
</evidence>
<dbReference type="InterPro" id="IPR011055">
    <property type="entry name" value="Dup_hybrid_motif"/>
</dbReference>
<keyword evidence="6" id="KW-0482">Metalloprotease</keyword>
<accession>A0ABU1WXD5</accession>
<reference evidence="8 9" key="1">
    <citation type="submission" date="2023-07" db="EMBL/GenBank/DDBJ databases">
        <title>Sorghum-associated microbial communities from plants grown in Nebraska, USA.</title>
        <authorList>
            <person name="Schachtman D."/>
        </authorList>
    </citation>
    <scope>NUCLEOTIDE SEQUENCE [LARGE SCALE GENOMIC DNA]</scope>
    <source>
        <strain evidence="8 9">4256</strain>
    </source>
</reference>
<proteinExistence type="predicted"/>
<name>A0ABU1WXD5_SPHXE</name>
<dbReference type="RefSeq" id="WP_310222071.1">
    <property type="nucleotide sequence ID" value="NZ_JAVDWV010000003.1"/>
</dbReference>
<evidence type="ECO:0000256" key="3">
    <source>
        <dbReference type="ARBA" id="ARBA00022723"/>
    </source>
</evidence>
<keyword evidence="3" id="KW-0479">Metal-binding</keyword>
<dbReference type="CDD" id="cd12797">
    <property type="entry name" value="M23_peptidase"/>
    <property type="match status" value="1"/>
</dbReference>
<evidence type="ECO:0000313" key="8">
    <source>
        <dbReference type="EMBL" id="MDR7153965.1"/>
    </source>
</evidence>
<dbReference type="InterPro" id="IPR050570">
    <property type="entry name" value="Cell_wall_metabolism_enzyme"/>
</dbReference>
<evidence type="ECO:0000256" key="1">
    <source>
        <dbReference type="ARBA" id="ARBA00001947"/>
    </source>
</evidence>
<sequence length="192" mass="20711">MPTTFKWRRWLWGAGAVALCVAFAHFCVQIVPADAPLFPAKAPVAKSSSGALLMPVEGVPASALTDTFTQARALGERSHDAIDILAARGRAVLAVADGRIDKIHWSKEGGRTVYQRAPDGRTLYYYAHLDRYAPGLREGQMVRRGQRIATVGSTGNADPGAPHLHFAIHRAMPATPWHGGDPINPYPLLATP</sequence>
<dbReference type="GO" id="GO:0016787">
    <property type="term" value="F:hydrolase activity"/>
    <property type="evidence" value="ECO:0007669"/>
    <property type="project" value="UniProtKB-KW"/>
</dbReference>
<evidence type="ECO:0000256" key="6">
    <source>
        <dbReference type="ARBA" id="ARBA00023049"/>
    </source>
</evidence>
<evidence type="ECO:0000256" key="4">
    <source>
        <dbReference type="ARBA" id="ARBA00022801"/>
    </source>
</evidence>
<keyword evidence="2" id="KW-0645">Protease</keyword>
<comment type="caution">
    <text evidence="8">The sequence shown here is derived from an EMBL/GenBank/DDBJ whole genome shotgun (WGS) entry which is preliminary data.</text>
</comment>
<evidence type="ECO:0000259" key="7">
    <source>
        <dbReference type="Pfam" id="PF01551"/>
    </source>
</evidence>
<feature type="domain" description="M23ase beta-sheet core" evidence="7">
    <location>
        <begin position="78"/>
        <end position="184"/>
    </location>
</feature>
<evidence type="ECO:0000313" key="9">
    <source>
        <dbReference type="Proteomes" id="UP001267638"/>
    </source>
</evidence>
<dbReference type="InterPro" id="IPR016047">
    <property type="entry name" value="M23ase_b-sheet_dom"/>
</dbReference>
<dbReference type="Pfam" id="PF01551">
    <property type="entry name" value="Peptidase_M23"/>
    <property type="match status" value="1"/>
</dbReference>
<gene>
    <name evidence="8" type="ORF">J2W40_000768</name>
</gene>
<organism evidence="8 9">
    <name type="scientific">Sphingobium xenophagum</name>
    <dbReference type="NCBI Taxonomy" id="121428"/>
    <lineage>
        <taxon>Bacteria</taxon>
        <taxon>Pseudomonadati</taxon>
        <taxon>Pseudomonadota</taxon>
        <taxon>Alphaproteobacteria</taxon>
        <taxon>Sphingomonadales</taxon>
        <taxon>Sphingomonadaceae</taxon>
        <taxon>Sphingobium</taxon>
    </lineage>
</organism>
<dbReference type="Gene3D" id="2.70.70.10">
    <property type="entry name" value="Glucose Permease (Domain IIA)"/>
    <property type="match status" value="1"/>
</dbReference>
<keyword evidence="9" id="KW-1185">Reference proteome</keyword>